<feature type="region of interest" description="Disordered" evidence="1">
    <location>
        <begin position="17"/>
        <end position="42"/>
    </location>
</feature>
<dbReference type="Proteomes" id="UP000062833">
    <property type="component" value="Chromosome"/>
</dbReference>
<feature type="transmembrane region" description="Helical" evidence="2">
    <location>
        <begin position="47"/>
        <end position="73"/>
    </location>
</feature>
<dbReference type="EMBL" id="CP012677">
    <property type="protein sequence ID" value="ALE92912.1"/>
    <property type="molecule type" value="Genomic_DNA"/>
</dbReference>
<dbReference type="KEGG" id="aaq:AOC05_12400"/>
<organism evidence="3 4">
    <name type="scientific">Arthrobacter alpinus</name>
    <dbReference type="NCBI Taxonomy" id="656366"/>
    <lineage>
        <taxon>Bacteria</taxon>
        <taxon>Bacillati</taxon>
        <taxon>Actinomycetota</taxon>
        <taxon>Actinomycetes</taxon>
        <taxon>Micrococcales</taxon>
        <taxon>Micrococcaceae</taxon>
        <taxon>Arthrobacter</taxon>
    </lineage>
</organism>
<accession>A0A0M5LXM4</accession>
<feature type="compositionally biased region" description="Polar residues" evidence="1">
    <location>
        <begin position="18"/>
        <end position="36"/>
    </location>
</feature>
<dbReference type="AlphaFoldDB" id="A0A0M5LXM4"/>
<feature type="transmembrane region" description="Helical" evidence="2">
    <location>
        <begin position="164"/>
        <end position="184"/>
    </location>
</feature>
<dbReference type="OrthoDB" id="4945058at2"/>
<evidence type="ECO:0000313" key="4">
    <source>
        <dbReference type="Proteomes" id="UP000062833"/>
    </source>
</evidence>
<reference evidence="4" key="1">
    <citation type="submission" date="2015-09" db="EMBL/GenBank/DDBJ databases">
        <title>Complete genome of Arthrobacter alpinus strain R3.8.</title>
        <authorList>
            <person name="See-Too W.S."/>
            <person name="Chan K.G."/>
        </authorList>
    </citation>
    <scope>NUCLEOTIDE SEQUENCE [LARGE SCALE GENOMIC DNA]</scope>
    <source>
        <strain evidence="4">R3.8</strain>
    </source>
</reference>
<evidence type="ECO:0000256" key="2">
    <source>
        <dbReference type="SAM" id="Phobius"/>
    </source>
</evidence>
<keyword evidence="2" id="KW-0472">Membrane</keyword>
<name>A0A0M5LXM4_9MICC</name>
<protein>
    <submittedName>
        <fullName evidence="3">Uncharacterized protein</fullName>
    </submittedName>
</protein>
<sequence>MVAREQAATLGLGEQGVVTKQPNLPGSSNSVRSSFRNGPESPPHPRLVSIAVVLLWATALMQTLASVIATVYATSDARRESLLAQLAASGKPASKLEMMVSTSVVTVVVACIVTVGAYLVIAHFVGQGRSWARTLGAALALLTLVQLVGLQYPTGYPTLAQTVFGALAMLLCYLPGPNAYFAAVKESRNK</sequence>
<gene>
    <name evidence="3" type="ORF">AOC05_12400</name>
</gene>
<feature type="transmembrane region" description="Helical" evidence="2">
    <location>
        <begin position="134"/>
        <end position="152"/>
    </location>
</feature>
<evidence type="ECO:0000256" key="1">
    <source>
        <dbReference type="SAM" id="MobiDB-lite"/>
    </source>
</evidence>
<feature type="transmembrane region" description="Helical" evidence="2">
    <location>
        <begin position="98"/>
        <end position="122"/>
    </location>
</feature>
<proteinExistence type="predicted"/>
<dbReference type="PATRIC" id="fig|656366.3.peg.2685"/>
<keyword evidence="2" id="KW-1133">Transmembrane helix</keyword>
<keyword evidence="4" id="KW-1185">Reference proteome</keyword>
<keyword evidence="2" id="KW-0812">Transmembrane</keyword>
<evidence type="ECO:0000313" key="3">
    <source>
        <dbReference type="EMBL" id="ALE92912.1"/>
    </source>
</evidence>